<dbReference type="AlphaFoldDB" id="A0A6M2CH08"/>
<dbReference type="Pfam" id="PF13847">
    <property type="entry name" value="Methyltransf_31"/>
    <property type="match status" value="1"/>
</dbReference>
<dbReference type="PANTHER" id="PTHR43861:SF1">
    <property type="entry name" value="TRANS-ACONITATE 2-METHYLTRANSFERASE"/>
    <property type="match status" value="1"/>
</dbReference>
<dbReference type="InterPro" id="IPR029063">
    <property type="entry name" value="SAM-dependent_MTases_sf"/>
</dbReference>
<dbReference type="EMBL" id="GHWJ01000241">
    <property type="protein sequence ID" value="NOV32978.1"/>
    <property type="molecule type" value="Transcribed_RNA"/>
</dbReference>
<dbReference type="GO" id="GO:0008168">
    <property type="term" value="F:methyltransferase activity"/>
    <property type="evidence" value="ECO:0007669"/>
    <property type="project" value="UniProtKB-KW"/>
</dbReference>
<evidence type="ECO:0000259" key="1">
    <source>
        <dbReference type="Pfam" id="PF13847"/>
    </source>
</evidence>
<accession>A0A6M2CH08</accession>
<proteinExistence type="predicted"/>
<keyword evidence="2" id="KW-0808">Transferase</keyword>
<protein>
    <submittedName>
        <fullName evidence="2">Putative juvenile hormone acid methyltransferase midgut overexpressed</fullName>
    </submittedName>
</protein>
<organism evidence="2">
    <name type="scientific">Rhipicephalus microplus</name>
    <name type="common">Cattle tick</name>
    <name type="synonym">Boophilus microplus</name>
    <dbReference type="NCBI Taxonomy" id="6941"/>
    <lineage>
        <taxon>Eukaryota</taxon>
        <taxon>Metazoa</taxon>
        <taxon>Ecdysozoa</taxon>
        <taxon>Arthropoda</taxon>
        <taxon>Chelicerata</taxon>
        <taxon>Arachnida</taxon>
        <taxon>Acari</taxon>
        <taxon>Parasitiformes</taxon>
        <taxon>Ixodida</taxon>
        <taxon>Ixodoidea</taxon>
        <taxon>Ixodidae</taxon>
        <taxon>Rhipicephalinae</taxon>
        <taxon>Rhipicephalus</taxon>
        <taxon>Boophilus</taxon>
    </lineage>
</organism>
<dbReference type="CDD" id="cd02440">
    <property type="entry name" value="AdoMet_MTases"/>
    <property type="match status" value="1"/>
</dbReference>
<sequence length="337" mass="38385">MAATVRACSKRVFSRSSGHTAQRSRSLLPSIATTMWASWLSKESTKAIVRLQPAWSLDTGAYESLKPWVHAENLRALDAVRFSQPAIHADQQYLDVGCGSGSFTKEALLPRVRPECRRIVAVDRCKKVLHDARENFSDEHIVYDTMDIENHDPGSLIERYGAFDRVYSFLTFHYVADITKAYGNVCKLLKQGGECLVLSVVKADAIDVWNEVYQMEEWNALIINPASLFPGMVHSDSAIRSAEQLEAHTRESISTAGLHCLTYYRYNSRWVFRRMEDYVDAFMSSFKAHNGVPPEKQSTLRDVWIDLFQKKTHVGLGREFPVTYSFSIVHARKPYYS</sequence>
<dbReference type="PANTHER" id="PTHR43861">
    <property type="entry name" value="TRANS-ACONITATE 2-METHYLTRANSFERASE-RELATED"/>
    <property type="match status" value="1"/>
</dbReference>
<dbReference type="VEuPathDB" id="VectorBase:LOC119164566"/>
<dbReference type="OrthoDB" id="6482745at2759"/>
<name>A0A6M2CH08_RHIMP</name>
<keyword evidence="2" id="KW-0489">Methyltransferase</keyword>
<dbReference type="GO" id="GO:0032259">
    <property type="term" value="P:methylation"/>
    <property type="evidence" value="ECO:0007669"/>
    <property type="project" value="UniProtKB-KW"/>
</dbReference>
<dbReference type="Gene3D" id="3.40.50.150">
    <property type="entry name" value="Vaccinia Virus protein VP39"/>
    <property type="match status" value="1"/>
</dbReference>
<dbReference type="InterPro" id="IPR025714">
    <property type="entry name" value="Methyltranfer_dom"/>
</dbReference>
<feature type="domain" description="Methyltransferase" evidence="1">
    <location>
        <begin position="88"/>
        <end position="216"/>
    </location>
</feature>
<evidence type="ECO:0000313" key="2">
    <source>
        <dbReference type="EMBL" id="NOV32978.1"/>
    </source>
</evidence>
<reference evidence="2" key="1">
    <citation type="submission" date="2019-09" db="EMBL/GenBank/DDBJ databases">
        <title>Organ-specific transcriptomic study of the physiology of the cattle tick, Rhipicephalus microplus.</title>
        <authorList>
            <person name="Tirloni L."/>
            <person name="Braz G."/>
            <person name="Gandara A.C.P."/>
            <person name="Sabadin G.A."/>
            <person name="da Silva R.M."/>
            <person name="Guizzo M.G."/>
            <person name="Machado J.A."/>
            <person name="Costa E.P."/>
            <person name="Gomes H.F."/>
            <person name="Moraes J."/>
            <person name="Mota M.B.S."/>
            <person name="Mesquita R.D."/>
            <person name="Alvarenga P.H."/>
            <person name="Alves F."/>
            <person name="Seixas A."/>
            <person name="da Fonseca R.N."/>
            <person name="Fogaca A."/>
            <person name="Logullo C."/>
            <person name="Tanaka A."/>
            <person name="Daffre S."/>
            <person name="Termignoni C."/>
            <person name="Vaz I.S.Jr."/>
            <person name="Oliveira P.L."/>
            <person name="Ribeiro J.M."/>
        </authorList>
    </citation>
    <scope>NUCLEOTIDE SEQUENCE</scope>
    <source>
        <strain evidence="2">Porto Alegre</strain>
    </source>
</reference>
<dbReference type="SUPFAM" id="SSF53335">
    <property type="entry name" value="S-adenosyl-L-methionine-dependent methyltransferases"/>
    <property type="match status" value="1"/>
</dbReference>